<organism evidence="1 2">
    <name type="scientific">Solimicrobium silvestre</name>
    <dbReference type="NCBI Taxonomy" id="2099400"/>
    <lineage>
        <taxon>Bacteria</taxon>
        <taxon>Pseudomonadati</taxon>
        <taxon>Pseudomonadota</taxon>
        <taxon>Betaproteobacteria</taxon>
        <taxon>Burkholderiales</taxon>
        <taxon>Oxalobacteraceae</taxon>
        <taxon>Solimicrobium</taxon>
    </lineage>
</organism>
<gene>
    <name evidence="1" type="ORF">S2091_0646</name>
</gene>
<accession>A0A2S9H3Y7</accession>
<sequence>MLKSGQADVGLHVSYTEERAHYVHWPKNWVWKADFVFMTNQKTKAAYPLHNYDDVRRSGLLIGIVYNNAYYPNFWEAFPSPDRAHQHYDAQLDPATDAATNLRKLEAGHIQLFPTPLVLGTYMIRSMKLANVTYYDWILFTKPYPNAFSDASTYSTTRYPNINALMQAYDLQLARLKSDQIKYQQFIQRY</sequence>
<dbReference type="EMBL" id="PUGF01000002">
    <property type="protein sequence ID" value="PRC94643.1"/>
    <property type="molecule type" value="Genomic_DNA"/>
</dbReference>
<protein>
    <recommendedName>
        <fullName evidence="3">Bacterial extracellular solute-binding protein, family 3</fullName>
    </recommendedName>
</protein>
<evidence type="ECO:0000313" key="2">
    <source>
        <dbReference type="Proteomes" id="UP000237839"/>
    </source>
</evidence>
<keyword evidence="2" id="KW-1185">Reference proteome</keyword>
<evidence type="ECO:0000313" key="1">
    <source>
        <dbReference type="EMBL" id="PRC94643.1"/>
    </source>
</evidence>
<dbReference type="RefSeq" id="WP_105530356.1">
    <property type="nucleotide sequence ID" value="NZ_PUGF01000002.1"/>
</dbReference>
<proteinExistence type="predicted"/>
<dbReference type="Proteomes" id="UP000237839">
    <property type="component" value="Unassembled WGS sequence"/>
</dbReference>
<dbReference type="SUPFAM" id="SSF53850">
    <property type="entry name" value="Periplasmic binding protein-like II"/>
    <property type="match status" value="1"/>
</dbReference>
<comment type="caution">
    <text evidence="1">The sequence shown here is derived from an EMBL/GenBank/DDBJ whole genome shotgun (WGS) entry which is preliminary data.</text>
</comment>
<name>A0A2S9H3Y7_9BURK</name>
<dbReference type="Gene3D" id="3.40.190.10">
    <property type="entry name" value="Periplasmic binding protein-like II"/>
    <property type="match status" value="2"/>
</dbReference>
<reference evidence="1 2" key="1">
    <citation type="submission" date="2018-02" db="EMBL/GenBank/DDBJ databases">
        <title>Solimicrobium silvestre gen. nov., sp. nov., isolated from alpine forest soil.</title>
        <authorList>
            <person name="Margesin R."/>
            <person name="Albuquerque L."/>
            <person name="Zhang D.-C."/>
            <person name="Froufe H.J.C."/>
            <person name="Severino R."/>
            <person name="Roxo I."/>
            <person name="Egas C."/>
            <person name="Da Costa M.S."/>
        </authorList>
    </citation>
    <scope>NUCLEOTIDE SEQUENCE [LARGE SCALE GENOMIC DNA]</scope>
    <source>
        <strain evidence="1 2">S20-91</strain>
    </source>
</reference>
<evidence type="ECO:0008006" key="3">
    <source>
        <dbReference type="Google" id="ProtNLM"/>
    </source>
</evidence>
<dbReference type="AlphaFoldDB" id="A0A2S9H3Y7"/>